<name>A0ABP7Q2C0_9GAMM</name>
<sequence>MWLCETEAQQVAEARISPAAIGVTLRLGAHYIGETQLHVNSRTDQQQGAQAVHQSDIKQAILDDQSRELPEHTETQNNAKPSYRNGVWLIDNVLY</sequence>
<keyword evidence="2" id="KW-1185">Reference proteome</keyword>
<evidence type="ECO:0000313" key="2">
    <source>
        <dbReference type="Proteomes" id="UP001501337"/>
    </source>
</evidence>
<organism evidence="1 2">
    <name type="scientific">Allohahella marinimesophila</name>
    <dbReference type="NCBI Taxonomy" id="1054972"/>
    <lineage>
        <taxon>Bacteria</taxon>
        <taxon>Pseudomonadati</taxon>
        <taxon>Pseudomonadota</taxon>
        <taxon>Gammaproteobacteria</taxon>
        <taxon>Oceanospirillales</taxon>
        <taxon>Hahellaceae</taxon>
        <taxon>Allohahella</taxon>
    </lineage>
</organism>
<protein>
    <submittedName>
        <fullName evidence="1">Uncharacterized protein</fullName>
    </submittedName>
</protein>
<gene>
    <name evidence="1" type="ORF">GCM10022278_35010</name>
</gene>
<proteinExistence type="predicted"/>
<accession>A0ABP7Q2C0</accession>
<dbReference type="EMBL" id="BAABBO010000018">
    <property type="protein sequence ID" value="GAA3975017.1"/>
    <property type="molecule type" value="Genomic_DNA"/>
</dbReference>
<reference evidence="2" key="1">
    <citation type="journal article" date="2019" name="Int. J. Syst. Evol. Microbiol.">
        <title>The Global Catalogue of Microorganisms (GCM) 10K type strain sequencing project: providing services to taxonomists for standard genome sequencing and annotation.</title>
        <authorList>
            <consortium name="The Broad Institute Genomics Platform"/>
            <consortium name="The Broad Institute Genome Sequencing Center for Infectious Disease"/>
            <person name="Wu L."/>
            <person name="Ma J."/>
        </authorList>
    </citation>
    <scope>NUCLEOTIDE SEQUENCE [LARGE SCALE GENOMIC DNA]</scope>
    <source>
        <strain evidence="2">JCM 17555</strain>
    </source>
</reference>
<evidence type="ECO:0000313" key="1">
    <source>
        <dbReference type="EMBL" id="GAA3975017.1"/>
    </source>
</evidence>
<dbReference type="Proteomes" id="UP001501337">
    <property type="component" value="Unassembled WGS sequence"/>
</dbReference>
<comment type="caution">
    <text evidence="1">The sequence shown here is derived from an EMBL/GenBank/DDBJ whole genome shotgun (WGS) entry which is preliminary data.</text>
</comment>